<dbReference type="PANTHER" id="PTHR34654:SF1">
    <property type="entry name" value="RNA-BINDING PROTEIN KHPA"/>
    <property type="match status" value="1"/>
</dbReference>
<dbReference type="Proteomes" id="UP001529245">
    <property type="component" value="Unassembled WGS sequence"/>
</dbReference>
<reference evidence="4 5" key="1">
    <citation type="submission" date="2023-04" db="EMBL/GenBank/DDBJ databases">
        <title>A. sendaiensis sub sp. chiapanensis a novel subspecie with specific adaptation in bacterial cell wall isolated from an active volcano.</title>
        <authorList>
            <person name="Alvarez Gutierrez P.E."/>
            <person name="Ortiz Cortes L.Y."/>
        </authorList>
    </citation>
    <scope>NUCLEOTIDE SEQUENCE [LARGE SCALE GENOMIC DNA]</scope>
    <source>
        <strain evidence="4 5">PA2</strain>
    </source>
</reference>
<comment type="subcellular location">
    <subcellularLocation>
        <location evidence="3">Cytoplasm</location>
    </subcellularLocation>
</comment>
<proteinExistence type="inferred from homology"/>
<dbReference type="EMBL" id="JASGCB010000009">
    <property type="protein sequence ID" value="MDI9259938.1"/>
    <property type="molecule type" value="Genomic_DNA"/>
</dbReference>
<dbReference type="PROSITE" id="PS50084">
    <property type="entry name" value="KH_TYPE_1"/>
    <property type="match status" value="1"/>
</dbReference>
<keyword evidence="2 3" id="KW-0694">RNA-binding</keyword>
<keyword evidence="5" id="KW-1185">Reference proteome</keyword>
<evidence type="ECO:0000256" key="1">
    <source>
        <dbReference type="ARBA" id="ARBA00022490"/>
    </source>
</evidence>
<evidence type="ECO:0000313" key="5">
    <source>
        <dbReference type="Proteomes" id="UP001529245"/>
    </source>
</evidence>
<keyword evidence="3" id="KW-0961">Cell wall biogenesis/degradation</keyword>
<keyword evidence="1 3" id="KW-0963">Cytoplasm</keyword>
<comment type="similarity">
    <text evidence="3">Belongs to the KhpA RNA-binding protein family.</text>
</comment>
<keyword evidence="3" id="KW-0143">Chaperone</keyword>
<sequence length="95" mass="10669">MQDLVEFLFRSLVTRPDEVRVEARQEGDVTTYRVTVHPDDVGRVIGRQGRIAHAVRSVVGAAAHRQGRRVHVLIGSQESSFNEDAGRSPCKFDNR</sequence>
<dbReference type="SUPFAM" id="SSF54814">
    <property type="entry name" value="Prokaryotic type KH domain (KH-domain type II)"/>
    <property type="match status" value="1"/>
</dbReference>
<name>A0ABT6XXX4_ALISE</name>
<dbReference type="CDD" id="cd22533">
    <property type="entry name" value="KH-II_YlqC-like"/>
    <property type="match status" value="1"/>
</dbReference>
<evidence type="ECO:0000313" key="4">
    <source>
        <dbReference type="EMBL" id="MDI9259938.1"/>
    </source>
</evidence>
<gene>
    <name evidence="3" type="primary">khpA</name>
    <name evidence="4" type="ORF">QID03_07020</name>
</gene>
<dbReference type="Gene3D" id="3.30.300.20">
    <property type="match status" value="1"/>
</dbReference>
<dbReference type="Pfam" id="PF13083">
    <property type="entry name" value="KH_KhpA-B"/>
    <property type="match status" value="1"/>
</dbReference>
<dbReference type="RefSeq" id="WP_283203467.1">
    <property type="nucleotide sequence ID" value="NZ_JASGCB010000009.1"/>
</dbReference>
<accession>A0ABT6XXX4</accession>
<dbReference type="PANTHER" id="PTHR34654">
    <property type="entry name" value="UPF0109 PROTEIN SCO5592"/>
    <property type="match status" value="1"/>
</dbReference>
<evidence type="ECO:0000256" key="3">
    <source>
        <dbReference type="HAMAP-Rule" id="MF_00088"/>
    </source>
</evidence>
<comment type="function">
    <text evidence="3">A probable RNA chaperone. Forms a complex with KhpB which binds to cellular RNA and controls its expression. Plays a role in peptidoglycan (PG) homeostasis and cell length regulation.</text>
</comment>
<evidence type="ECO:0000256" key="2">
    <source>
        <dbReference type="ARBA" id="ARBA00022884"/>
    </source>
</evidence>
<comment type="subunit">
    <text evidence="3">Forms a complex with KhpB.</text>
</comment>
<protein>
    <recommendedName>
        <fullName evidence="3">RNA-binding protein KhpA</fullName>
    </recommendedName>
    <alternativeName>
        <fullName evidence="3">KH-domain protein A</fullName>
    </alternativeName>
</protein>
<organism evidence="4 5">
    <name type="scientific">Alicyclobacillus sendaiensis PA2</name>
    <dbReference type="NCBI Taxonomy" id="3029425"/>
    <lineage>
        <taxon>Bacteria</taxon>
        <taxon>Bacillati</taxon>
        <taxon>Bacillota</taxon>
        <taxon>Bacilli</taxon>
        <taxon>Bacillales</taxon>
        <taxon>Alicyclobacillaceae</taxon>
        <taxon>Alicyclobacillus</taxon>
    </lineage>
</organism>
<keyword evidence="3" id="KW-0133">Cell shape</keyword>
<comment type="caution">
    <text evidence="4">The sequence shown here is derived from an EMBL/GenBank/DDBJ whole genome shotgun (WGS) entry which is preliminary data.</text>
</comment>
<dbReference type="InterPro" id="IPR009019">
    <property type="entry name" value="KH_sf_prok-type"/>
</dbReference>
<dbReference type="InterPro" id="IPR020627">
    <property type="entry name" value="KhpA"/>
</dbReference>
<dbReference type="HAMAP" id="MF_00088">
    <property type="entry name" value="KhpA"/>
    <property type="match status" value="1"/>
</dbReference>
<dbReference type="InterPro" id="IPR015946">
    <property type="entry name" value="KH_dom-like_a/b"/>
</dbReference>